<keyword evidence="2" id="KW-1185">Reference proteome</keyword>
<comment type="caution">
    <text evidence="1">The sequence shown here is derived from an EMBL/GenBank/DDBJ whole genome shotgun (WGS) entry which is preliminary data.</text>
</comment>
<dbReference type="Proteomes" id="UP000095488">
    <property type="component" value="Unassembled WGS sequence"/>
</dbReference>
<evidence type="ECO:0000313" key="2">
    <source>
        <dbReference type="Proteomes" id="UP000095488"/>
    </source>
</evidence>
<proteinExistence type="predicted"/>
<reference evidence="1 2" key="1">
    <citation type="submission" date="2015-09" db="EMBL/GenBank/DDBJ databases">
        <authorList>
            <consortium name="Pathogen Informatics"/>
            <person name="Wu L."/>
            <person name="Ma J."/>
        </authorList>
    </citation>
    <scope>NUCLEOTIDE SEQUENCE [LARGE SCALE GENOMIC DNA]</scope>
    <source>
        <strain evidence="1 2">2789STDY5834858</strain>
    </source>
</reference>
<evidence type="ECO:0008006" key="3">
    <source>
        <dbReference type="Google" id="ProtNLM"/>
    </source>
</evidence>
<dbReference type="EMBL" id="CYZR01000004">
    <property type="protein sequence ID" value="CUN89514.1"/>
    <property type="molecule type" value="Genomic_DNA"/>
</dbReference>
<accession>A0ABP2ASL3</accession>
<dbReference type="RefSeq" id="WP_055258895.1">
    <property type="nucleotide sequence ID" value="NZ_BCMV01000037.1"/>
</dbReference>
<gene>
    <name evidence="1" type="ORF">ERS852473_01356</name>
</gene>
<organism evidence="1 2">
    <name type="scientific">Sarcina ventriculi</name>
    <name type="common">Clostridium ventriculi</name>
    <dbReference type="NCBI Taxonomy" id="1267"/>
    <lineage>
        <taxon>Bacteria</taxon>
        <taxon>Bacillati</taxon>
        <taxon>Bacillota</taxon>
        <taxon>Clostridia</taxon>
        <taxon>Eubacteriales</taxon>
        <taxon>Clostridiaceae</taxon>
        <taxon>Sarcina</taxon>
    </lineage>
</organism>
<evidence type="ECO:0000313" key="1">
    <source>
        <dbReference type="EMBL" id="CUN89514.1"/>
    </source>
</evidence>
<protein>
    <recommendedName>
        <fullName evidence="3">LAGLIDADG homing endonuclease</fullName>
    </recommendedName>
</protein>
<name>A0ABP2ASL3_SARVE</name>
<sequence>MSKTFNVLGKNVTFKDEEKLYIDIRNIFYKEALDSSQNFINKFNKKYTSLDDFMIRGNKDGLKVINNALEKGFYVLKSAGINNIDFNCFEKYSKNYLGNFKRSFLNLKEQYNNLMDSKYKRRNRRVRRVVKKGLVRSSGRGYKSIEESLESKFLEVLYEIGSIIGNVFENIKLDIKINNKMTKIFKDIETKEKLKKGIYKDVFSIHYAIIDIINEKKGYEINAFYDNKGKKEANNIYYKLIDGEIKKDKIREKSQEMIYKYPFSKKFYRFIIGYFRNYNKEIEEYAEFFGIDVKTIRLKMLKSKKIV</sequence>